<evidence type="ECO:0000256" key="3">
    <source>
        <dbReference type="PIRNR" id="PIRNR000441"/>
    </source>
</evidence>
<gene>
    <name evidence="4" type="ORF">G7Y82_06145</name>
</gene>
<dbReference type="InterPro" id="IPR011004">
    <property type="entry name" value="Trimer_LpxA-like_sf"/>
</dbReference>
<dbReference type="AlphaFoldDB" id="A0A970B426"/>
<dbReference type="SUPFAM" id="SSF51161">
    <property type="entry name" value="Trimeric LpxA-like enzymes"/>
    <property type="match status" value="1"/>
</dbReference>
<evidence type="ECO:0000256" key="2">
    <source>
        <dbReference type="ARBA" id="ARBA00022737"/>
    </source>
</evidence>
<dbReference type="InterPro" id="IPR018357">
    <property type="entry name" value="Hexapep_transf_CS"/>
</dbReference>
<dbReference type="EMBL" id="JAAVXB010000002">
    <property type="protein sequence ID" value="NKF21892.1"/>
    <property type="molecule type" value="Genomic_DNA"/>
</dbReference>
<keyword evidence="2" id="KW-0677">Repeat</keyword>
<keyword evidence="5" id="KW-1185">Reference proteome</keyword>
<name>A0A970B426_9GAMM</name>
<dbReference type="PANTHER" id="PTHR42811">
    <property type="entry name" value="SERINE ACETYLTRANSFERASE"/>
    <property type="match status" value="1"/>
</dbReference>
<proteinExistence type="inferred from homology"/>
<keyword evidence="1 3" id="KW-0808">Transferase</keyword>
<evidence type="ECO:0000313" key="5">
    <source>
        <dbReference type="Proteomes" id="UP000653472"/>
    </source>
</evidence>
<comment type="similarity">
    <text evidence="3">Belongs to the transferase hexapeptide repeat family.</text>
</comment>
<dbReference type="GO" id="GO:0005737">
    <property type="term" value="C:cytoplasm"/>
    <property type="evidence" value="ECO:0007669"/>
    <property type="project" value="InterPro"/>
</dbReference>
<comment type="catalytic activity">
    <reaction evidence="3">
        <text>L-serine + acetyl-CoA = O-acetyl-L-serine + CoA</text>
        <dbReference type="Rhea" id="RHEA:24560"/>
        <dbReference type="ChEBI" id="CHEBI:33384"/>
        <dbReference type="ChEBI" id="CHEBI:57287"/>
        <dbReference type="ChEBI" id="CHEBI:57288"/>
        <dbReference type="ChEBI" id="CHEBI:58340"/>
        <dbReference type="EC" id="2.3.1.30"/>
    </reaction>
</comment>
<dbReference type="RefSeq" id="WP_168147114.1">
    <property type="nucleotide sequence ID" value="NZ_JAAVXB010000002.1"/>
</dbReference>
<dbReference type="Gene3D" id="2.160.10.10">
    <property type="entry name" value="Hexapeptide repeat proteins"/>
    <property type="match status" value="1"/>
</dbReference>
<dbReference type="Proteomes" id="UP000653472">
    <property type="component" value="Unassembled WGS sequence"/>
</dbReference>
<dbReference type="GO" id="GO:0009001">
    <property type="term" value="F:serine O-acetyltransferase activity"/>
    <property type="evidence" value="ECO:0007669"/>
    <property type="project" value="UniProtKB-EC"/>
</dbReference>
<protein>
    <recommendedName>
        <fullName evidence="3">Serine acetyltransferase</fullName>
        <ecNumber evidence="3">2.3.1.30</ecNumber>
    </recommendedName>
</protein>
<sequence>MTSTASLSGNPVSKFISAMRLKGFHARIILSILYGEKVFPISFPFKILRKLINQAIYHCEIHPDSFISSDAILTLRLPHPFLIIVHRKVQIGRNVTLFHNVTLGNREHGHSGYPIVEDNAYVGTGAVILGAVTLGHSATVGAMALVLSDVNPGQRAVGLHRR</sequence>
<accession>A0A970B426</accession>
<comment type="caution">
    <text evidence="4">The sequence shown here is derived from an EMBL/GenBank/DDBJ whole genome shotgun (WGS) entry which is preliminary data.</text>
</comment>
<dbReference type="InterPro" id="IPR005881">
    <property type="entry name" value="Ser_O-AcTrfase"/>
</dbReference>
<keyword evidence="3" id="KW-0012">Acyltransferase</keyword>
<dbReference type="EC" id="2.3.1.30" evidence="3"/>
<reference evidence="4" key="1">
    <citation type="submission" date="2020-03" db="EMBL/GenBank/DDBJ databases">
        <title>Solimonas marina sp. nov., isolated from deep seawater of the Pacific Ocean.</title>
        <authorList>
            <person name="Liu X."/>
            <person name="Lai Q."/>
            <person name="Sun F."/>
            <person name="Gai Y."/>
            <person name="Li G."/>
            <person name="Shao Z."/>
        </authorList>
    </citation>
    <scope>NUCLEOTIDE SEQUENCE</scope>
    <source>
        <strain evidence="4">C16B3</strain>
    </source>
</reference>
<dbReference type="PIRSF" id="PIRSF000441">
    <property type="entry name" value="CysE"/>
    <property type="match status" value="1"/>
</dbReference>
<evidence type="ECO:0000256" key="1">
    <source>
        <dbReference type="ARBA" id="ARBA00022679"/>
    </source>
</evidence>
<evidence type="ECO:0000313" key="4">
    <source>
        <dbReference type="EMBL" id="NKF21892.1"/>
    </source>
</evidence>
<organism evidence="4 5">
    <name type="scientific">Solimonas marina</name>
    <dbReference type="NCBI Taxonomy" id="2714601"/>
    <lineage>
        <taxon>Bacteria</taxon>
        <taxon>Pseudomonadati</taxon>
        <taxon>Pseudomonadota</taxon>
        <taxon>Gammaproteobacteria</taxon>
        <taxon>Nevskiales</taxon>
        <taxon>Nevskiaceae</taxon>
        <taxon>Solimonas</taxon>
    </lineage>
</organism>
<dbReference type="GO" id="GO:0006535">
    <property type="term" value="P:cysteine biosynthetic process from serine"/>
    <property type="evidence" value="ECO:0007669"/>
    <property type="project" value="InterPro"/>
</dbReference>
<dbReference type="PROSITE" id="PS00101">
    <property type="entry name" value="HEXAPEP_TRANSFERASES"/>
    <property type="match status" value="1"/>
</dbReference>